<dbReference type="EMBL" id="JANPWB010000006">
    <property type="protein sequence ID" value="KAJ1178739.1"/>
    <property type="molecule type" value="Genomic_DNA"/>
</dbReference>
<feature type="region of interest" description="Disordered" evidence="1">
    <location>
        <begin position="1"/>
        <end position="39"/>
    </location>
</feature>
<protein>
    <submittedName>
        <fullName evidence="2">Uncharacterized protein</fullName>
    </submittedName>
</protein>
<accession>A0AAV7TR98</accession>
<dbReference type="AlphaFoldDB" id="A0AAV7TR98"/>
<gene>
    <name evidence="2" type="ORF">NDU88_003981</name>
</gene>
<evidence type="ECO:0000313" key="2">
    <source>
        <dbReference type="EMBL" id="KAJ1178739.1"/>
    </source>
</evidence>
<organism evidence="2 3">
    <name type="scientific">Pleurodeles waltl</name>
    <name type="common">Iberian ribbed newt</name>
    <dbReference type="NCBI Taxonomy" id="8319"/>
    <lineage>
        <taxon>Eukaryota</taxon>
        <taxon>Metazoa</taxon>
        <taxon>Chordata</taxon>
        <taxon>Craniata</taxon>
        <taxon>Vertebrata</taxon>
        <taxon>Euteleostomi</taxon>
        <taxon>Amphibia</taxon>
        <taxon>Batrachia</taxon>
        <taxon>Caudata</taxon>
        <taxon>Salamandroidea</taxon>
        <taxon>Salamandridae</taxon>
        <taxon>Pleurodelinae</taxon>
        <taxon>Pleurodeles</taxon>
    </lineage>
</organism>
<evidence type="ECO:0000313" key="3">
    <source>
        <dbReference type="Proteomes" id="UP001066276"/>
    </source>
</evidence>
<dbReference type="Proteomes" id="UP001066276">
    <property type="component" value="Chromosome 3_2"/>
</dbReference>
<name>A0AAV7TR98_PLEWA</name>
<proteinExistence type="predicted"/>
<reference evidence="2" key="1">
    <citation type="journal article" date="2022" name="bioRxiv">
        <title>Sequencing and chromosome-scale assembly of the giantPleurodeles waltlgenome.</title>
        <authorList>
            <person name="Brown T."/>
            <person name="Elewa A."/>
            <person name="Iarovenko S."/>
            <person name="Subramanian E."/>
            <person name="Araus A.J."/>
            <person name="Petzold A."/>
            <person name="Susuki M."/>
            <person name="Suzuki K.-i.T."/>
            <person name="Hayashi T."/>
            <person name="Toyoda A."/>
            <person name="Oliveira C."/>
            <person name="Osipova E."/>
            <person name="Leigh N.D."/>
            <person name="Simon A."/>
            <person name="Yun M.H."/>
        </authorList>
    </citation>
    <scope>NUCLEOTIDE SEQUENCE</scope>
    <source>
        <strain evidence="2">20211129_DDA</strain>
        <tissue evidence="2">Liver</tissue>
    </source>
</reference>
<comment type="caution">
    <text evidence="2">The sequence shown here is derived from an EMBL/GenBank/DDBJ whole genome shotgun (WGS) entry which is preliminary data.</text>
</comment>
<keyword evidence="3" id="KW-1185">Reference proteome</keyword>
<evidence type="ECO:0000256" key="1">
    <source>
        <dbReference type="SAM" id="MobiDB-lite"/>
    </source>
</evidence>
<sequence length="73" mass="8515">MRGVLGNPDPAADVRTPKTIDGVPWPPRKRRRKRSEPELRWQWPPLVGGVAHARLERREAPVDRMQQAWNSRK</sequence>